<dbReference type="PANTHER" id="PTHR21621:SF0">
    <property type="entry name" value="BETA-CITRYLGLUTAMATE SYNTHASE B-RELATED"/>
    <property type="match status" value="1"/>
</dbReference>
<reference evidence="3 4" key="1">
    <citation type="submission" date="2020-04" db="EMBL/GenBank/DDBJ databases">
        <title>Nesterenkonia sp. nov., isolated from marine sediment.</title>
        <authorList>
            <person name="Zhang G."/>
        </authorList>
    </citation>
    <scope>NUCLEOTIDE SEQUENCE [LARGE SCALE GENOMIC DNA]</scope>
    <source>
        <strain evidence="3 4">MY13</strain>
    </source>
</reference>
<evidence type="ECO:0000256" key="1">
    <source>
        <dbReference type="PROSITE-ProRule" id="PRU00409"/>
    </source>
</evidence>
<name>A0A7X8TK49_9MICC</name>
<dbReference type="EMBL" id="JABAHY010000007">
    <property type="protein sequence ID" value="NLS10066.1"/>
    <property type="molecule type" value="Genomic_DNA"/>
</dbReference>
<dbReference type="GO" id="GO:0018169">
    <property type="term" value="F:ribosomal S6-glutamic acid ligase activity"/>
    <property type="evidence" value="ECO:0007669"/>
    <property type="project" value="TreeGrafter"/>
</dbReference>
<dbReference type="AlphaFoldDB" id="A0A7X8TK49"/>
<dbReference type="RefSeq" id="WP_168887554.1">
    <property type="nucleotide sequence ID" value="NZ_JABAHY010000007.1"/>
</dbReference>
<dbReference type="SUPFAM" id="SSF56059">
    <property type="entry name" value="Glutathione synthetase ATP-binding domain-like"/>
    <property type="match status" value="1"/>
</dbReference>
<dbReference type="Proteomes" id="UP000523139">
    <property type="component" value="Unassembled WGS sequence"/>
</dbReference>
<dbReference type="Pfam" id="PF08443">
    <property type="entry name" value="RimK"/>
    <property type="match status" value="1"/>
</dbReference>
<dbReference type="PROSITE" id="PS50975">
    <property type="entry name" value="ATP_GRASP"/>
    <property type="match status" value="1"/>
</dbReference>
<dbReference type="PANTHER" id="PTHR21621">
    <property type="entry name" value="RIBOSOMAL PROTEIN S6 MODIFICATION PROTEIN"/>
    <property type="match status" value="1"/>
</dbReference>
<gene>
    <name evidence="3" type="ORF">HGQ17_08650</name>
</gene>
<evidence type="ECO:0000259" key="2">
    <source>
        <dbReference type="PROSITE" id="PS50975"/>
    </source>
</evidence>
<dbReference type="InterPro" id="IPR013651">
    <property type="entry name" value="ATP-grasp_RimK-type"/>
</dbReference>
<accession>A0A7X8TK49</accession>
<dbReference type="InterPro" id="IPR011761">
    <property type="entry name" value="ATP-grasp"/>
</dbReference>
<dbReference type="Gene3D" id="3.30.470.20">
    <property type="entry name" value="ATP-grasp fold, B domain"/>
    <property type="match status" value="2"/>
</dbReference>
<keyword evidence="1" id="KW-0067">ATP-binding</keyword>
<feature type="domain" description="ATP-grasp" evidence="2">
    <location>
        <begin position="84"/>
        <end position="342"/>
    </location>
</feature>
<evidence type="ECO:0000313" key="3">
    <source>
        <dbReference type="EMBL" id="NLS10066.1"/>
    </source>
</evidence>
<dbReference type="GO" id="GO:0005524">
    <property type="term" value="F:ATP binding"/>
    <property type="evidence" value="ECO:0007669"/>
    <property type="project" value="UniProtKB-UniRule"/>
</dbReference>
<comment type="caution">
    <text evidence="3">The sequence shown here is derived from an EMBL/GenBank/DDBJ whole genome shotgun (WGS) entry which is preliminary data.</text>
</comment>
<organism evidence="3 4">
    <name type="scientific">Nesterenkonia sedimenti</name>
    <dbReference type="NCBI Taxonomy" id="1463632"/>
    <lineage>
        <taxon>Bacteria</taxon>
        <taxon>Bacillati</taxon>
        <taxon>Actinomycetota</taxon>
        <taxon>Actinomycetes</taxon>
        <taxon>Micrococcales</taxon>
        <taxon>Micrococcaceae</taxon>
        <taxon>Nesterenkonia</taxon>
    </lineage>
</organism>
<evidence type="ECO:0000313" key="4">
    <source>
        <dbReference type="Proteomes" id="UP000523139"/>
    </source>
</evidence>
<proteinExistence type="predicted"/>
<dbReference type="GO" id="GO:0046872">
    <property type="term" value="F:metal ion binding"/>
    <property type="evidence" value="ECO:0007669"/>
    <property type="project" value="InterPro"/>
</dbReference>
<keyword evidence="1" id="KW-0547">Nucleotide-binding</keyword>
<keyword evidence="4" id="KW-1185">Reference proteome</keyword>
<dbReference type="GO" id="GO:0005737">
    <property type="term" value="C:cytoplasm"/>
    <property type="evidence" value="ECO:0007669"/>
    <property type="project" value="TreeGrafter"/>
</dbReference>
<dbReference type="GO" id="GO:0009432">
    <property type="term" value="P:SOS response"/>
    <property type="evidence" value="ECO:0007669"/>
    <property type="project" value="TreeGrafter"/>
</dbReference>
<sequence length="471" mass="52166">MEREWPEYFTPDVVSSSFGSGVLSSHTIALEAWRRGLRVKLLAPNGRKLELSDGVRTVRFDRSRASSEISRNAYNTVESKYATTASLRAAGVPVPKSQELRTSETTAGALADRAGQLGYPVVLKPSHGSRGRGVFANIQDASQLEECYTHLVDELRVQKVVLERHHSGDDYRIYVVGDKFVAAVRRIPAHVIGDGTRSVSQLIADKNQERRKNPFLASGLIRKDYEVRSMLNRREMTLSSIPAEGAHIQLREKANASAGGDVEDVTELVPEHLREASIRAIAAIPGLPAAAVDVIWNRDPQSEQDNDFVIIELNSRAHIGVNMYPTRGTGRDLPKAIIDHFFPDTPRPQDQKIKTLTFHRPDVLQPLLNGTSSAVELTPLPENRLPLRQEYSISATTAKLPLNQQRLRVAYRRTGVSGRLHTSDDPPRLTVAGDPDSIRQWHERVTHALGEAPMLVGPYDGVICLGFGVRD</sequence>
<protein>
    <submittedName>
        <fullName evidence="3">ATP-grasp domain-containing protein</fullName>
    </submittedName>
</protein>